<dbReference type="Proteomes" id="UP000657372">
    <property type="component" value="Unassembled WGS sequence"/>
</dbReference>
<dbReference type="PANTHER" id="PTHR43476">
    <property type="entry name" value="3-(3-HYDROXY-PHENYL)PROPIONATE/3-HYDROXYCINNAMIC ACID HYDROXYLASE"/>
    <property type="match status" value="1"/>
</dbReference>
<name>A0ABS0EW02_9BURK</name>
<dbReference type="PRINTS" id="PR00420">
    <property type="entry name" value="RNGMNOXGNASE"/>
</dbReference>
<dbReference type="NCBIfam" id="NF004834">
    <property type="entry name" value="PRK06185.1-3"/>
    <property type="match status" value="1"/>
</dbReference>
<keyword evidence="4" id="KW-1185">Reference proteome</keyword>
<reference evidence="3 4" key="1">
    <citation type="submission" date="2020-11" db="EMBL/GenBank/DDBJ databases">
        <title>WGS of Herminiimonas contaminans strain Marseille-Q4544 isolated from planarians Schmidtea mediterranea.</title>
        <authorList>
            <person name="Kangale L."/>
        </authorList>
    </citation>
    <scope>NUCLEOTIDE SEQUENCE [LARGE SCALE GENOMIC DNA]</scope>
    <source>
        <strain evidence="3 4">Marseille-Q4544</strain>
    </source>
</reference>
<dbReference type="InterPro" id="IPR002938">
    <property type="entry name" value="FAD-bd"/>
</dbReference>
<dbReference type="PANTHER" id="PTHR43476:SF5">
    <property type="entry name" value="FAD-DEPENDENT MONOOXYGENASE"/>
    <property type="match status" value="1"/>
</dbReference>
<evidence type="ECO:0000256" key="1">
    <source>
        <dbReference type="ARBA" id="ARBA00023002"/>
    </source>
</evidence>
<dbReference type="NCBIfam" id="NF004833">
    <property type="entry name" value="PRK06185.1-1"/>
    <property type="match status" value="1"/>
</dbReference>
<dbReference type="EMBL" id="JADOEL010000014">
    <property type="protein sequence ID" value="MBF8179017.1"/>
    <property type="molecule type" value="Genomic_DNA"/>
</dbReference>
<dbReference type="SUPFAM" id="SSF51905">
    <property type="entry name" value="FAD/NAD(P)-binding domain"/>
    <property type="match status" value="1"/>
</dbReference>
<dbReference type="Gene3D" id="3.50.50.60">
    <property type="entry name" value="FAD/NAD(P)-binding domain"/>
    <property type="match status" value="2"/>
</dbReference>
<gene>
    <name evidence="3" type="ORF">IXC47_15120</name>
</gene>
<dbReference type="RefSeq" id="WP_195876169.1">
    <property type="nucleotide sequence ID" value="NZ_JADOEL010000014.1"/>
</dbReference>
<dbReference type="InterPro" id="IPR050631">
    <property type="entry name" value="PheA/TfdB_FAD_monoxygenase"/>
</dbReference>
<dbReference type="InterPro" id="IPR036188">
    <property type="entry name" value="FAD/NAD-bd_sf"/>
</dbReference>
<sequence>MPDQIHTRCCIAGGGPAGMMLGLLLARAGVDVIVLEKHGDFLRDFRGDTVHPSTLQIMHELGLLTSFLQRPHDEARELSINIGGRILKVADFSRLSTQCKFIALMPQWDFLDFLRDEAVRYANFRLIQNARVDSLLEDSERVTGVQVTTNDGPLQVHADLVIGADGRHSTVREAAQLQVRNLGAPIDVLWLRLPTAEGDPTSTGARLDAGQFFVMLHRGTYWQCAYVIAKGGIEEIHARGLPAFQAELSRIAPMFADRVASLQSWDDIKLLSVSVDRLEQWWKPGLLCIGDAAHAMSPVGGIGINLAIQDAVATANILALSLANPEVAPLALTPFLDKVQTRRLFPTRVTQAAQVAIQNRILVPVVSRAQDKPLSVPWPMRLLNLIPLLRGIPAYAVGIGVRPEHVYSPANAKQQDIRAPD</sequence>
<protein>
    <submittedName>
        <fullName evidence="3">FAD-dependent oxidoreductase</fullName>
    </submittedName>
</protein>
<evidence type="ECO:0000313" key="3">
    <source>
        <dbReference type="EMBL" id="MBF8179017.1"/>
    </source>
</evidence>
<accession>A0ABS0EW02</accession>
<dbReference type="Pfam" id="PF01494">
    <property type="entry name" value="FAD_binding_3"/>
    <property type="match status" value="1"/>
</dbReference>
<keyword evidence="1" id="KW-0560">Oxidoreductase</keyword>
<organism evidence="3 4">
    <name type="scientific">Herminiimonas contaminans</name>
    <dbReference type="NCBI Taxonomy" id="1111140"/>
    <lineage>
        <taxon>Bacteria</taxon>
        <taxon>Pseudomonadati</taxon>
        <taxon>Pseudomonadota</taxon>
        <taxon>Betaproteobacteria</taxon>
        <taxon>Burkholderiales</taxon>
        <taxon>Oxalobacteraceae</taxon>
        <taxon>Herminiimonas</taxon>
    </lineage>
</organism>
<proteinExistence type="predicted"/>
<evidence type="ECO:0000313" key="4">
    <source>
        <dbReference type="Proteomes" id="UP000657372"/>
    </source>
</evidence>
<feature type="domain" description="FAD-binding" evidence="2">
    <location>
        <begin position="7"/>
        <end position="322"/>
    </location>
</feature>
<comment type="caution">
    <text evidence="3">The sequence shown here is derived from an EMBL/GenBank/DDBJ whole genome shotgun (WGS) entry which is preliminary data.</text>
</comment>
<evidence type="ECO:0000259" key="2">
    <source>
        <dbReference type="Pfam" id="PF01494"/>
    </source>
</evidence>